<dbReference type="EMBL" id="UPHP01000034">
    <property type="protein sequence ID" value="VBA36281.1"/>
    <property type="molecule type" value="Genomic_DNA"/>
</dbReference>
<dbReference type="AlphaFoldDB" id="A0A498PRH2"/>
<evidence type="ECO:0000313" key="1">
    <source>
        <dbReference type="EMBL" id="VBA36281.1"/>
    </source>
</evidence>
<reference evidence="1 2" key="1">
    <citation type="submission" date="2018-09" db="EMBL/GenBank/DDBJ databases">
        <authorList>
            <person name="Tagini F."/>
        </authorList>
    </citation>
    <scope>NUCLEOTIDE SEQUENCE [LARGE SCALE GENOMIC DNA]</scope>
    <source>
        <strain evidence="1 2">MK136</strain>
    </source>
</reference>
<protein>
    <recommendedName>
        <fullName evidence="3">Lipoprotein LppJ</fullName>
    </recommendedName>
</protein>
<accession>A0A498PRH2</accession>
<dbReference type="RefSeq" id="WP_225722797.1">
    <property type="nucleotide sequence ID" value="NZ_UPHP01000034.1"/>
</dbReference>
<evidence type="ECO:0008006" key="3">
    <source>
        <dbReference type="Google" id="ProtNLM"/>
    </source>
</evidence>
<keyword evidence="2" id="KW-1185">Reference proteome</keyword>
<evidence type="ECO:0000313" key="2">
    <source>
        <dbReference type="Proteomes" id="UP000273307"/>
    </source>
</evidence>
<name>A0A498PRH2_9MYCO</name>
<gene>
    <name evidence="1" type="ORF">LAUMK136_01355</name>
</gene>
<sequence>MESAPAPPPGWKLQPVVPETQQQAQDALIGYLTKTLQNLPPGTTIDATRYSGGANTVPCKDVISGTPPLELSTVGDLKPPPGADVDAIIAKTGDIWKSWGWYVFERDGFYKPNRFGYSPDGYSLSIEATSRPGYPPTLGGVSPCFPPDVPNDRSPFPMILTA</sequence>
<proteinExistence type="predicted"/>
<dbReference type="Proteomes" id="UP000273307">
    <property type="component" value="Unassembled WGS sequence"/>
</dbReference>
<organism evidence="1 2">
    <name type="scientific">Mycobacterium attenuatum</name>
    <dbReference type="NCBI Taxonomy" id="2341086"/>
    <lineage>
        <taxon>Bacteria</taxon>
        <taxon>Bacillati</taxon>
        <taxon>Actinomycetota</taxon>
        <taxon>Actinomycetes</taxon>
        <taxon>Mycobacteriales</taxon>
        <taxon>Mycobacteriaceae</taxon>
        <taxon>Mycobacterium</taxon>
    </lineage>
</organism>